<dbReference type="Gene3D" id="2.40.10.10">
    <property type="entry name" value="Trypsin-like serine proteases"/>
    <property type="match status" value="2"/>
</dbReference>
<sequence>MSRFASALLFAVVLPLGAQAHPAALDHLDNVSRLQLDNDQVQREIEKVSLQSNRYAVAQDLQITDQAGSWEERADGSALWRLRVASTGAASLSLHLSGVHLPADAELWLYTADGNDMQGPYTAADGDSIWTAIARGEEVVLEASMPAAAREQFQLTVAQAFHGYRALDNGLYQPKGYFGSAGACTIDTACSDGDNWRQEIRSTVLVTIANTTLCSGTLVNNTAQDDRALILTANHCGITSSNVTQTKAYFNVQKASCGGSSSGSVSQNIAGKTLLAATASGNNTDYSLFELASKPPSSYNAYYSGWDISGAVPTSGVGISHPAGDDKKISTFSSPASLYGSICIGTLGVGNVCVGFTIKALAINWSRGATQGGSSGSGLWNENHRIVGTLSGGTSGCASSNSSQTNGGTDMYARLDMAWAATSVTGNTLKSVLDPLSSSCSGIDGKTPGSSDVATCASGSGSSSGGSSSSSGSSGSSSGAGSSDASGGGGSWGFGLLPLALLALCTIPRRHLR</sequence>
<dbReference type="AlphaFoldDB" id="A0A1H9HB74"/>
<reference evidence="3 4" key="1">
    <citation type="submission" date="2016-10" db="EMBL/GenBank/DDBJ databases">
        <authorList>
            <person name="de Groot N.N."/>
        </authorList>
    </citation>
    <scope>NUCLEOTIDE SEQUENCE [LARGE SCALE GENOMIC DNA]</scope>
    <source>
        <strain evidence="3 4">DSM 25927</strain>
    </source>
</reference>
<evidence type="ECO:0000313" key="3">
    <source>
        <dbReference type="EMBL" id="SEQ59580.1"/>
    </source>
</evidence>
<feature type="compositionally biased region" description="Low complexity" evidence="1">
    <location>
        <begin position="457"/>
        <end position="484"/>
    </location>
</feature>
<name>A0A1H9HB74_9GAMM</name>
<feature type="region of interest" description="Disordered" evidence="1">
    <location>
        <begin position="444"/>
        <end position="484"/>
    </location>
</feature>
<feature type="chain" id="PRO_5011548602" description="Trypsin" evidence="2">
    <location>
        <begin position="21"/>
        <end position="513"/>
    </location>
</feature>
<dbReference type="InterPro" id="IPR043504">
    <property type="entry name" value="Peptidase_S1_PA_chymotrypsin"/>
</dbReference>
<evidence type="ECO:0000256" key="1">
    <source>
        <dbReference type="SAM" id="MobiDB-lite"/>
    </source>
</evidence>
<organism evidence="3 4">
    <name type="scientific">Solimonas aquatica</name>
    <dbReference type="NCBI Taxonomy" id="489703"/>
    <lineage>
        <taxon>Bacteria</taxon>
        <taxon>Pseudomonadati</taxon>
        <taxon>Pseudomonadota</taxon>
        <taxon>Gammaproteobacteria</taxon>
        <taxon>Nevskiales</taxon>
        <taxon>Nevskiaceae</taxon>
        <taxon>Solimonas</taxon>
    </lineage>
</organism>
<evidence type="ECO:0000256" key="2">
    <source>
        <dbReference type="SAM" id="SignalP"/>
    </source>
</evidence>
<dbReference type="InterPro" id="IPR009003">
    <property type="entry name" value="Peptidase_S1_PA"/>
</dbReference>
<keyword evidence="2" id="KW-0732">Signal</keyword>
<accession>A0A1H9HB74</accession>
<dbReference type="Proteomes" id="UP000199233">
    <property type="component" value="Unassembled WGS sequence"/>
</dbReference>
<gene>
    <name evidence="3" type="ORF">SAMN04488038_10899</name>
</gene>
<protein>
    <recommendedName>
        <fullName evidence="5">Trypsin</fullName>
    </recommendedName>
</protein>
<proteinExistence type="predicted"/>
<dbReference type="PANTHER" id="PTHR36234">
    <property type="entry name" value="LYSYL ENDOPEPTIDASE"/>
    <property type="match status" value="1"/>
</dbReference>
<dbReference type="OrthoDB" id="5619888at2"/>
<dbReference type="RefSeq" id="WP_093285930.1">
    <property type="nucleotide sequence ID" value="NZ_FOFS01000008.1"/>
</dbReference>
<keyword evidence="4" id="KW-1185">Reference proteome</keyword>
<dbReference type="PANTHER" id="PTHR36234:SF5">
    <property type="entry name" value="LYSYL ENDOPEPTIDASE"/>
    <property type="match status" value="1"/>
</dbReference>
<evidence type="ECO:0008006" key="5">
    <source>
        <dbReference type="Google" id="ProtNLM"/>
    </source>
</evidence>
<dbReference type="STRING" id="489703.SAMN04488038_10899"/>
<dbReference type="SUPFAM" id="SSF50494">
    <property type="entry name" value="Trypsin-like serine proteases"/>
    <property type="match status" value="1"/>
</dbReference>
<evidence type="ECO:0000313" key="4">
    <source>
        <dbReference type="Proteomes" id="UP000199233"/>
    </source>
</evidence>
<dbReference type="EMBL" id="FOFS01000008">
    <property type="protein sequence ID" value="SEQ59580.1"/>
    <property type="molecule type" value="Genomic_DNA"/>
</dbReference>
<feature type="signal peptide" evidence="2">
    <location>
        <begin position="1"/>
        <end position="20"/>
    </location>
</feature>